<evidence type="ECO:0000313" key="3">
    <source>
        <dbReference type="EMBL" id="GAA4350690.1"/>
    </source>
</evidence>
<evidence type="ECO:0000256" key="2">
    <source>
        <dbReference type="SAM" id="SignalP"/>
    </source>
</evidence>
<dbReference type="NCBIfam" id="NF046080">
    <property type="entry name" value="PID_CTERM"/>
    <property type="match status" value="1"/>
</dbReference>
<sequence>MKTLSTSFLLLPALVLFLAGSLSAQPGGGPTPGGGNNPTPVPIDGGASLLLASGAALGLRKLRRKYRRQL</sequence>
<keyword evidence="2" id="KW-0732">Signal</keyword>
<feature type="chain" id="PRO_5046414571" description="VPDSG-CTERM sorting domain-containing protein" evidence="2">
    <location>
        <begin position="25"/>
        <end position="70"/>
    </location>
</feature>
<evidence type="ECO:0008006" key="5">
    <source>
        <dbReference type="Google" id="ProtNLM"/>
    </source>
</evidence>
<dbReference type="Proteomes" id="UP001501153">
    <property type="component" value="Unassembled WGS sequence"/>
</dbReference>
<keyword evidence="1" id="KW-0472">Membrane</keyword>
<keyword evidence="4" id="KW-1185">Reference proteome</keyword>
<feature type="signal peptide" evidence="2">
    <location>
        <begin position="1"/>
        <end position="24"/>
    </location>
</feature>
<reference evidence="4" key="1">
    <citation type="journal article" date="2019" name="Int. J. Syst. Evol. Microbiol.">
        <title>The Global Catalogue of Microorganisms (GCM) 10K type strain sequencing project: providing services to taxonomists for standard genome sequencing and annotation.</title>
        <authorList>
            <consortium name="The Broad Institute Genomics Platform"/>
            <consortium name="The Broad Institute Genome Sequencing Center for Infectious Disease"/>
            <person name="Wu L."/>
            <person name="Ma J."/>
        </authorList>
    </citation>
    <scope>NUCLEOTIDE SEQUENCE [LARGE SCALE GENOMIC DNA]</scope>
    <source>
        <strain evidence="4">JCM 17923</strain>
    </source>
</reference>
<keyword evidence="1" id="KW-0812">Transmembrane</keyword>
<protein>
    <recommendedName>
        <fullName evidence="5">VPDSG-CTERM sorting domain-containing protein</fullName>
    </recommendedName>
</protein>
<proteinExistence type="predicted"/>
<dbReference type="RefSeq" id="WP_345234182.1">
    <property type="nucleotide sequence ID" value="NZ_BAABGZ010000012.1"/>
</dbReference>
<dbReference type="EMBL" id="BAABGZ010000012">
    <property type="protein sequence ID" value="GAA4350690.1"/>
    <property type="molecule type" value="Genomic_DNA"/>
</dbReference>
<gene>
    <name evidence="3" type="ORF">GCM10023185_08690</name>
</gene>
<evidence type="ECO:0000313" key="4">
    <source>
        <dbReference type="Proteomes" id="UP001501153"/>
    </source>
</evidence>
<evidence type="ECO:0000256" key="1">
    <source>
        <dbReference type="SAM" id="Phobius"/>
    </source>
</evidence>
<accession>A0ABP8I3K7</accession>
<comment type="caution">
    <text evidence="3">The sequence shown here is derived from an EMBL/GenBank/DDBJ whole genome shotgun (WGS) entry which is preliminary data.</text>
</comment>
<name>A0ABP8I3K7_9BACT</name>
<feature type="transmembrane region" description="Helical" evidence="1">
    <location>
        <begin position="40"/>
        <end position="59"/>
    </location>
</feature>
<organism evidence="3 4">
    <name type="scientific">Hymenobacter saemangeumensis</name>
    <dbReference type="NCBI Taxonomy" id="1084522"/>
    <lineage>
        <taxon>Bacteria</taxon>
        <taxon>Pseudomonadati</taxon>
        <taxon>Bacteroidota</taxon>
        <taxon>Cytophagia</taxon>
        <taxon>Cytophagales</taxon>
        <taxon>Hymenobacteraceae</taxon>
        <taxon>Hymenobacter</taxon>
    </lineage>
</organism>
<keyword evidence="1" id="KW-1133">Transmembrane helix</keyword>
<dbReference type="InterPro" id="IPR058207">
    <property type="entry name" value="PID_CTERM"/>
</dbReference>